<dbReference type="PROSITE" id="PS00041">
    <property type="entry name" value="HTH_ARAC_FAMILY_1"/>
    <property type="match status" value="1"/>
</dbReference>
<dbReference type="Gene3D" id="1.10.10.60">
    <property type="entry name" value="Homeodomain-like"/>
    <property type="match status" value="2"/>
</dbReference>
<evidence type="ECO:0000256" key="1">
    <source>
        <dbReference type="ARBA" id="ARBA00023015"/>
    </source>
</evidence>
<dbReference type="SUPFAM" id="SSF46689">
    <property type="entry name" value="Homeodomain-like"/>
    <property type="match status" value="2"/>
</dbReference>
<dbReference type="PANTHER" id="PTHR47504:SF5">
    <property type="entry name" value="RIGHT ORIGIN-BINDING PROTEIN"/>
    <property type="match status" value="1"/>
</dbReference>
<reference evidence="5 6" key="1">
    <citation type="submission" date="2017-02" db="EMBL/GenBank/DDBJ databases">
        <title>Whole genome shotgun sequence of Pantoea agglomerans strain AS1 isolated from a cycad, Zamia floridana in Central Florida, USA.</title>
        <authorList>
            <person name="Lata P."/>
            <person name="Govindarajan S."/>
            <person name="Qi F."/>
            <person name="Li J.-L."/>
            <person name="Maurya S.K."/>
            <person name="Sahoo M.K."/>
        </authorList>
    </citation>
    <scope>NUCLEOTIDE SEQUENCE [LARGE SCALE GENOMIC DNA]</scope>
    <source>
        <strain evidence="5 6">AS1</strain>
    </source>
</reference>
<keyword evidence="2" id="KW-0238">DNA-binding</keyword>
<sequence>MLQTSVQSSVTPRFSGHPFDASRPQVTLSLNQRRSTLNLFIPSSLHDGKGIWIASGVAARAGVRDGAVFSVIQAMIAWIEDHLDQPLSVDAIASRSGYSVWHFQRKFAQFTGLNVYEYVRIRRIIAATFALTTTDKGILEIAVENGFNCQASFTRTVRLLTGYTPGKIRRQFSHHPQQWIEMIKTVIAPQPLDIAC</sequence>
<accession>A0A1V9DHI5</accession>
<dbReference type="AlphaFoldDB" id="A0A1V9DHI5"/>
<dbReference type="OrthoDB" id="6543860at2"/>
<dbReference type="RefSeq" id="WP_081139498.1">
    <property type="nucleotide sequence ID" value="NZ_MWUE01000017.1"/>
</dbReference>
<dbReference type="Pfam" id="PF12833">
    <property type="entry name" value="HTH_18"/>
    <property type="match status" value="1"/>
</dbReference>
<gene>
    <name evidence="5" type="ORF">B2J69_11880</name>
</gene>
<dbReference type="GO" id="GO:0003700">
    <property type="term" value="F:DNA-binding transcription factor activity"/>
    <property type="evidence" value="ECO:0007669"/>
    <property type="project" value="InterPro"/>
</dbReference>
<name>A0A1V9DHI5_9GAMM</name>
<dbReference type="InterPro" id="IPR009057">
    <property type="entry name" value="Homeodomain-like_sf"/>
</dbReference>
<evidence type="ECO:0000313" key="5">
    <source>
        <dbReference type="EMBL" id="OQP33245.1"/>
    </source>
</evidence>
<dbReference type="EMBL" id="MWUE01000017">
    <property type="protein sequence ID" value="OQP33245.1"/>
    <property type="molecule type" value="Genomic_DNA"/>
</dbReference>
<evidence type="ECO:0000313" key="6">
    <source>
        <dbReference type="Proteomes" id="UP000192769"/>
    </source>
</evidence>
<dbReference type="Proteomes" id="UP000192769">
    <property type="component" value="Unassembled WGS sequence"/>
</dbReference>
<dbReference type="InterPro" id="IPR018062">
    <property type="entry name" value="HTH_AraC-typ_CS"/>
</dbReference>
<dbReference type="GO" id="GO:0043565">
    <property type="term" value="F:sequence-specific DNA binding"/>
    <property type="evidence" value="ECO:0007669"/>
    <property type="project" value="InterPro"/>
</dbReference>
<evidence type="ECO:0000256" key="3">
    <source>
        <dbReference type="ARBA" id="ARBA00023163"/>
    </source>
</evidence>
<protein>
    <recommendedName>
        <fullName evidence="4">HTH araC/xylS-type domain-containing protein</fullName>
    </recommendedName>
</protein>
<evidence type="ECO:0000256" key="2">
    <source>
        <dbReference type="ARBA" id="ARBA00023125"/>
    </source>
</evidence>
<organism evidence="5 6">
    <name type="scientific">Pantoea latae</name>
    <dbReference type="NCBI Taxonomy" id="1964541"/>
    <lineage>
        <taxon>Bacteria</taxon>
        <taxon>Pseudomonadati</taxon>
        <taxon>Pseudomonadota</taxon>
        <taxon>Gammaproteobacteria</taxon>
        <taxon>Enterobacterales</taxon>
        <taxon>Erwiniaceae</taxon>
        <taxon>Pantoea</taxon>
    </lineage>
</organism>
<dbReference type="InterPro" id="IPR050959">
    <property type="entry name" value="MarA-like"/>
</dbReference>
<feature type="domain" description="HTH araC/xylS-type" evidence="4">
    <location>
        <begin position="73"/>
        <end position="171"/>
    </location>
</feature>
<dbReference type="InterPro" id="IPR018060">
    <property type="entry name" value="HTH_AraC"/>
</dbReference>
<comment type="caution">
    <text evidence="5">The sequence shown here is derived from an EMBL/GenBank/DDBJ whole genome shotgun (WGS) entry which is preliminary data.</text>
</comment>
<dbReference type="PROSITE" id="PS01124">
    <property type="entry name" value="HTH_ARAC_FAMILY_2"/>
    <property type="match status" value="1"/>
</dbReference>
<evidence type="ECO:0000259" key="4">
    <source>
        <dbReference type="PROSITE" id="PS01124"/>
    </source>
</evidence>
<keyword evidence="6" id="KW-1185">Reference proteome</keyword>
<keyword evidence="1" id="KW-0805">Transcription regulation</keyword>
<proteinExistence type="predicted"/>
<keyword evidence="3" id="KW-0804">Transcription</keyword>
<dbReference type="PANTHER" id="PTHR47504">
    <property type="entry name" value="RIGHT ORIGIN-BINDING PROTEIN"/>
    <property type="match status" value="1"/>
</dbReference>
<dbReference type="SMART" id="SM00342">
    <property type="entry name" value="HTH_ARAC"/>
    <property type="match status" value="1"/>
</dbReference>